<feature type="transmembrane region" description="Helical" evidence="6">
    <location>
        <begin position="141"/>
        <end position="160"/>
    </location>
</feature>
<evidence type="ECO:0000313" key="9">
    <source>
        <dbReference type="Proteomes" id="UP001161757"/>
    </source>
</evidence>
<evidence type="ECO:0000256" key="6">
    <source>
        <dbReference type="SAM" id="Phobius"/>
    </source>
</evidence>
<feature type="transmembrane region" description="Helical" evidence="6">
    <location>
        <begin position="343"/>
        <end position="364"/>
    </location>
</feature>
<comment type="similarity">
    <text evidence="2">Belongs to the major facilitator superfamily.</text>
</comment>
<feature type="domain" description="Major facilitator superfamily (MFS) profile" evidence="7">
    <location>
        <begin position="73"/>
        <end position="505"/>
    </location>
</feature>
<dbReference type="PANTHER" id="PTHR23502">
    <property type="entry name" value="MAJOR FACILITATOR SUPERFAMILY"/>
    <property type="match status" value="1"/>
</dbReference>
<feature type="transmembrane region" description="Helical" evidence="6">
    <location>
        <begin position="166"/>
        <end position="188"/>
    </location>
</feature>
<feature type="transmembrane region" description="Helical" evidence="6">
    <location>
        <begin position="410"/>
        <end position="431"/>
    </location>
</feature>
<evidence type="ECO:0000256" key="3">
    <source>
        <dbReference type="ARBA" id="ARBA00022692"/>
    </source>
</evidence>
<dbReference type="Proteomes" id="UP001161757">
    <property type="component" value="Unassembled WGS sequence"/>
</dbReference>
<evidence type="ECO:0000256" key="4">
    <source>
        <dbReference type="ARBA" id="ARBA00022989"/>
    </source>
</evidence>
<keyword evidence="5 6" id="KW-0472">Membrane</keyword>
<reference evidence="8" key="1">
    <citation type="submission" date="2023-01" db="EMBL/GenBank/DDBJ databases">
        <title>Exophiala dermititidis isolated from Cystic Fibrosis Patient.</title>
        <authorList>
            <person name="Kurbessoian T."/>
            <person name="Crocker A."/>
            <person name="Murante D."/>
            <person name="Hogan D.A."/>
            <person name="Stajich J.E."/>
        </authorList>
    </citation>
    <scope>NUCLEOTIDE SEQUENCE</scope>
    <source>
        <strain evidence="8">Ex8</strain>
    </source>
</reference>
<dbReference type="PANTHER" id="PTHR23502:SF74">
    <property type="entry name" value="MAJOR FACILITATOR SUPERFAMILY (MFS) PROFILE DOMAIN-CONTAINING PROTEIN"/>
    <property type="match status" value="1"/>
</dbReference>
<dbReference type="GO" id="GO:0005886">
    <property type="term" value="C:plasma membrane"/>
    <property type="evidence" value="ECO:0007669"/>
    <property type="project" value="UniProtKB-SubCell"/>
</dbReference>
<comment type="caution">
    <text evidence="8">The sequence shown here is derived from an EMBL/GenBank/DDBJ whole genome shotgun (WGS) entry which is preliminary data.</text>
</comment>
<comment type="subcellular location">
    <subcellularLocation>
        <location evidence="1">Cell membrane</location>
        <topology evidence="1">Multi-pass membrane protein</topology>
    </subcellularLocation>
</comment>
<evidence type="ECO:0000313" key="8">
    <source>
        <dbReference type="EMBL" id="KAJ8987870.1"/>
    </source>
</evidence>
<feature type="transmembrane region" description="Helical" evidence="6">
    <location>
        <begin position="304"/>
        <end position="323"/>
    </location>
</feature>
<dbReference type="EMBL" id="JAJGCB010000022">
    <property type="protein sequence ID" value="KAJ8987870.1"/>
    <property type="molecule type" value="Genomic_DNA"/>
</dbReference>
<evidence type="ECO:0000256" key="2">
    <source>
        <dbReference type="ARBA" id="ARBA00008335"/>
    </source>
</evidence>
<feature type="transmembrane region" description="Helical" evidence="6">
    <location>
        <begin position="443"/>
        <end position="466"/>
    </location>
</feature>
<gene>
    <name evidence="8" type="ORF">HRR80_008221</name>
</gene>
<feature type="transmembrane region" description="Helical" evidence="6">
    <location>
        <begin position="385"/>
        <end position="404"/>
    </location>
</feature>
<evidence type="ECO:0000256" key="5">
    <source>
        <dbReference type="ARBA" id="ARBA00023136"/>
    </source>
</evidence>
<keyword evidence="4 6" id="KW-1133">Transmembrane helix</keyword>
<protein>
    <recommendedName>
        <fullName evidence="7">Major facilitator superfamily (MFS) profile domain-containing protein</fullName>
    </recommendedName>
</protein>
<dbReference type="SUPFAM" id="SSF103473">
    <property type="entry name" value="MFS general substrate transporter"/>
    <property type="match status" value="1"/>
</dbReference>
<evidence type="ECO:0000256" key="1">
    <source>
        <dbReference type="ARBA" id="ARBA00004651"/>
    </source>
</evidence>
<feature type="transmembrane region" description="Helical" evidence="6">
    <location>
        <begin position="229"/>
        <end position="248"/>
    </location>
</feature>
<dbReference type="InterPro" id="IPR020846">
    <property type="entry name" value="MFS_dom"/>
</dbReference>
<dbReference type="Pfam" id="PF07690">
    <property type="entry name" value="MFS_1"/>
    <property type="match status" value="1"/>
</dbReference>
<dbReference type="GO" id="GO:0022857">
    <property type="term" value="F:transmembrane transporter activity"/>
    <property type="evidence" value="ECO:0007669"/>
    <property type="project" value="InterPro"/>
</dbReference>
<feature type="transmembrane region" description="Helical" evidence="6">
    <location>
        <begin position="478"/>
        <end position="500"/>
    </location>
</feature>
<proteinExistence type="inferred from homology"/>
<dbReference type="InterPro" id="IPR036259">
    <property type="entry name" value="MFS_trans_sf"/>
</dbReference>
<accession>A0AAN6IRI0</accession>
<name>A0AAN6IRI0_EXODE</name>
<dbReference type="CDD" id="cd17323">
    <property type="entry name" value="MFS_Tpo1_MDR_like"/>
    <property type="match status" value="1"/>
</dbReference>
<dbReference type="Gene3D" id="1.20.1250.20">
    <property type="entry name" value="MFS general substrate transporter like domains"/>
    <property type="match status" value="1"/>
</dbReference>
<dbReference type="AlphaFoldDB" id="A0AAN6IRI0"/>
<keyword evidence="3 6" id="KW-0812">Transmembrane</keyword>
<dbReference type="PROSITE" id="PS50850">
    <property type="entry name" value="MFS"/>
    <property type="match status" value="1"/>
</dbReference>
<dbReference type="FunFam" id="1.20.1250.20:FF:000082">
    <property type="entry name" value="MFS multidrug transporter, putative"/>
    <property type="match status" value="1"/>
</dbReference>
<feature type="transmembrane region" description="Helical" evidence="6">
    <location>
        <begin position="111"/>
        <end position="129"/>
    </location>
</feature>
<feature type="transmembrane region" description="Helical" evidence="6">
    <location>
        <begin position="200"/>
        <end position="223"/>
    </location>
</feature>
<organism evidence="8 9">
    <name type="scientific">Exophiala dermatitidis</name>
    <name type="common">Black yeast-like fungus</name>
    <name type="synonym">Wangiella dermatitidis</name>
    <dbReference type="NCBI Taxonomy" id="5970"/>
    <lineage>
        <taxon>Eukaryota</taxon>
        <taxon>Fungi</taxon>
        <taxon>Dikarya</taxon>
        <taxon>Ascomycota</taxon>
        <taxon>Pezizomycotina</taxon>
        <taxon>Eurotiomycetes</taxon>
        <taxon>Chaetothyriomycetidae</taxon>
        <taxon>Chaetothyriales</taxon>
        <taxon>Herpotrichiellaceae</taxon>
        <taxon>Exophiala</taxon>
    </lineage>
</organism>
<evidence type="ECO:0000259" key="7">
    <source>
        <dbReference type="PROSITE" id="PS50850"/>
    </source>
</evidence>
<dbReference type="InterPro" id="IPR011701">
    <property type="entry name" value="MFS"/>
</dbReference>
<sequence>MAGPRVADSSDDVGQIPTANDKDHNVIIMGGLIRNGILTDSVSPSSRSGPEVVCFSEDDPENPYNWGLIKKLFIALTAIVLVLNSTISSAITSNAMPYIMKDFGIKGEIQSYLPTTVYLIGYTFGPLVFSPMSESFGRKVVTFWTFNVFILGTLACALAPNWPSLLAFRVICGTCASVPLTVIGGLYADIFLSPRTRGRAMITFMSGTTFGPLGGPIISGYVAPIGWRWVFWVVLIIAGCSWIPLAFMPETFGPVILKERAQKTRKVTGNNDIFGMIELENKSAKQLITTSLSRPLRMLCFEPLVYLNCLYIALLYAFFYLFFEAYPIIFQGIYGFTRGQSGLALSPIGVGAAFTGPVLVCYDTMFERARKRGTAWALSEELHRLPIACLGGPFVIISLFWLGWTARQSIHWAVPCMSGLFFGFGYLLIFTALTNYQVDAYEIFAASAMAASCFSRSIVGAALPLAAKPLYHGLGVAWASSVLGFLSLLLFVIPFGLIYYGPRIREKSQLCQALSKRNGMY</sequence>
<feature type="transmembrane region" description="Helical" evidence="6">
    <location>
        <begin position="72"/>
        <end position="91"/>
    </location>
</feature>